<accession>A0ABS1YQW4</accession>
<keyword evidence="2" id="KW-1185">Reference proteome</keyword>
<gene>
    <name evidence="1" type="ORF">JM949_33875</name>
</gene>
<reference evidence="1 2" key="1">
    <citation type="submission" date="2021-01" db="EMBL/GenBank/DDBJ databases">
        <title>Draft genome sequence of Micromonospora sp. strain STR1s_6.</title>
        <authorList>
            <person name="Karlyshev A."/>
            <person name="Jawad R."/>
        </authorList>
    </citation>
    <scope>NUCLEOTIDE SEQUENCE [LARGE SCALE GENOMIC DNA]</scope>
    <source>
        <strain evidence="1 2">STR1S-6</strain>
    </source>
</reference>
<evidence type="ECO:0000313" key="2">
    <source>
        <dbReference type="Proteomes" id="UP000622245"/>
    </source>
</evidence>
<protein>
    <submittedName>
        <fullName evidence="1">Uncharacterized protein</fullName>
    </submittedName>
</protein>
<comment type="caution">
    <text evidence="1">The sequence shown here is derived from an EMBL/GenBank/DDBJ whole genome shotgun (WGS) entry which is preliminary data.</text>
</comment>
<dbReference type="RefSeq" id="WP_203152106.1">
    <property type="nucleotide sequence ID" value="NZ_JAEVHL010000367.1"/>
</dbReference>
<sequence>MTRRTYYYSTAAADALAAAVDRLHYGSHGRISKNAALDAIIRAGVEQVDVIEQRLRGEG</sequence>
<organism evidence="1 2">
    <name type="scientific">Micromonospora tarensis</name>
    <dbReference type="NCBI Taxonomy" id="2806100"/>
    <lineage>
        <taxon>Bacteria</taxon>
        <taxon>Bacillati</taxon>
        <taxon>Actinomycetota</taxon>
        <taxon>Actinomycetes</taxon>
        <taxon>Micromonosporales</taxon>
        <taxon>Micromonosporaceae</taxon>
        <taxon>Micromonospora</taxon>
    </lineage>
</organism>
<dbReference type="EMBL" id="JAEVHL010000367">
    <property type="protein sequence ID" value="MBM0279828.1"/>
    <property type="molecule type" value="Genomic_DNA"/>
</dbReference>
<name>A0ABS1YQW4_9ACTN</name>
<dbReference type="Proteomes" id="UP000622245">
    <property type="component" value="Unassembled WGS sequence"/>
</dbReference>
<proteinExistence type="predicted"/>
<evidence type="ECO:0000313" key="1">
    <source>
        <dbReference type="EMBL" id="MBM0279828.1"/>
    </source>
</evidence>